<dbReference type="EMBL" id="CAJJDP010000137">
    <property type="protein sequence ID" value="CAD8205905.1"/>
    <property type="molecule type" value="Genomic_DNA"/>
</dbReference>
<keyword evidence="3" id="KW-1185">Reference proteome</keyword>
<reference evidence="2" key="1">
    <citation type="submission" date="2021-01" db="EMBL/GenBank/DDBJ databases">
        <authorList>
            <consortium name="Genoscope - CEA"/>
            <person name="William W."/>
        </authorList>
    </citation>
    <scope>NUCLEOTIDE SEQUENCE</scope>
</reference>
<protein>
    <submittedName>
        <fullName evidence="2">Uncharacterized protein</fullName>
    </submittedName>
</protein>
<dbReference type="Proteomes" id="UP000683925">
    <property type="component" value="Unassembled WGS sequence"/>
</dbReference>
<evidence type="ECO:0000313" key="2">
    <source>
        <dbReference type="EMBL" id="CAD8205905.1"/>
    </source>
</evidence>
<feature type="compositionally biased region" description="Acidic residues" evidence="1">
    <location>
        <begin position="311"/>
        <end position="321"/>
    </location>
</feature>
<comment type="caution">
    <text evidence="2">The sequence shown here is derived from an EMBL/GenBank/DDBJ whole genome shotgun (WGS) entry which is preliminary data.</text>
</comment>
<feature type="region of interest" description="Disordered" evidence="1">
    <location>
        <begin position="293"/>
        <end position="321"/>
    </location>
</feature>
<evidence type="ECO:0000256" key="1">
    <source>
        <dbReference type="SAM" id="MobiDB-lite"/>
    </source>
</evidence>
<evidence type="ECO:0000313" key="3">
    <source>
        <dbReference type="Proteomes" id="UP000683925"/>
    </source>
</evidence>
<proteinExistence type="predicted"/>
<sequence length="321" mass="37181">MEVQILLTQIHFLQLLIYSPNLNHSILNDKIFNDKIKQETPQISKIVKNYLAGKFINKVLRNTMPKLESSDLMNKQLIALLNLSVPWFNKCVSVNQIYKFEVESGSNYNFNILGNSLFKRKGQTLFCSVISKLIRIGIMQRSMYFAIFHLPNGECLLTYQEVKDPSSSLFILDLKYSPQILTIKQVCSINTNHYQKIQLTTQFSIKSRAKVTWIRLGGSGYEQHRIWIDGKQLQASRLIDEDKTFQSGPILQNNIHLLDTNSHKPHLNEEQQRFHQNQLMDVIITLNQKGNKDYRGGIEEQQTSNPLLPISEEEEEKQQGK</sequence>
<organism evidence="2 3">
    <name type="scientific">Paramecium octaurelia</name>
    <dbReference type="NCBI Taxonomy" id="43137"/>
    <lineage>
        <taxon>Eukaryota</taxon>
        <taxon>Sar</taxon>
        <taxon>Alveolata</taxon>
        <taxon>Ciliophora</taxon>
        <taxon>Intramacronucleata</taxon>
        <taxon>Oligohymenophorea</taxon>
        <taxon>Peniculida</taxon>
        <taxon>Parameciidae</taxon>
        <taxon>Paramecium</taxon>
    </lineage>
</organism>
<accession>A0A8S1XY53</accession>
<dbReference type="OrthoDB" id="289228at2759"/>
<name>A0A8S1XY53_PAROT</name>
<gene>
    <name evidence="2" type="ORF">POCTA_138.1.T1360170</name>
</gene>
<dbReference type="AlphaFoldDB" id="A0A8S1XY53"/>